<proteinExistence type="predicted"/>
<dbReference type="OrthoDB" id="4427273at2"/>
<evidence type="ECO:0000313" key="1">
    <source>
        <dbReference type="EMBL" id="AWB84679.1"/>
    </source>
</evidence>
<gene>
    <name evidence="1" type="ORF">C3E79_09525</name>
</gene>
<sequence>MAERSVEASTDEIITLAHGDVDSIRRGQWMSFAMFVASVITALLAFAMSNDVVLSGLFLSPAVFQFLGKFIRTVRSEENEKVE</sequence>
<reference evidence="2" key="1">
    <citation type="submission" date="2018-01" db="EMBL/GenBank/DDBJ databases">
        <authorList>
            <person name="Li J."/>
        </authorList>
    </citation>
    <scope>NUCLEOTIDE SEQUENCE [LARGE SCALE GENOMIC DNA]</scope>
    <source>
        <strain evidence="2">2184</strain>
    </source>
</reference>
<organism evidence="1 2">
    <name type="scientific">Corynebacterium liangguodongii</name>
    <dbReference type="NCBI Taxonomy" id="2079535"/>
    <lineage>
        <taxon>Bacteria</taxon>
        <taxon>Bacillati</taxon>
        <taxon>Actinomycetota</taxon>
        <taxon>Actinomycetes</taxon>
        <taxon>Mycobacteriales</taxon>
        <taxon>Corynebacteriaceae</taxon>
        <taxon>Corynebacterium</taxon>
    </lineage>
</organism>
<keyword evidence="2" id="KW-1185">Reference proteome</keyword>
<name>A0A2S0WFY7_9CORY</name>
<dbReference type="KEGG" id="clia:C3E79_09525"/>
<dbReference type="Proteomes" id="UP000244754">
    <property type="component" value="Chromosome"/>
</dbReference>
<protein>
    <submittedName>
        <fullName evidence="1">Uncharacterized protein</fullName>
    </submittedName>
</protein>
<evidence type="ECO:0000313" key="2">
    <source>
        <dbReference type="Proteomes" id="UP000244754"/>
    </source>
</evidence>
<dbReference type="RefSeq" id="WP_108404687.1">
    <property type="nucleotide sequence ID" value="NZ_CP026948.1"/>
</dbReference>
<dbReference type="AlphaFoldDB" id="A0A2S0WFY7"/>
<dbReference type="EMBL" id="CP026948">
    <property type="protein sequence ID" value="AWB84679.1"/>
    <property type="molecule type" value="Genomic_DNA"/>
</dbReference>
<accession>A0A2S0WFY7</accession>